<protein>
    <submittedName>
        <fullName evidence="1">Uncharacterized protein</fullName>
    </submittedName>
</protein>
<dbReference type="Proteomes" id="UP000807504">
    <property type="component" value="Unassembled WGS sequence"/>
</dbReference>
<comment type="caution">
    <text evidence="1">The sequence shown here is derived from an EMBL/GenBank/DDBJ whole genome shotgun (WGS) entry which is preliminary data.</text>
</comment>
<accession>A0A8T0EI09</accession>
<proteinExistence type="predicted"/>
<organism evidence="1 2">
    <name type="scientific">Argiope bruennichi</name>
    <name type="common">Wasp spider</name>
    <name type="synonym">Aranea bruennichi</name>
    <dbReference type="NCBI Taxonomy" id="94029"/>
    <lineage>
        <taxon>Eukaryota</taxon>
        <taxon>Metazoa</taxon>
        <taxon>Ecdysozoa</taxon>
        <taxon>Arthropoda</taxon>
        <taxon>Chelicerata</taxon>
        <taxon>Arachnida</taxon>
        <taxon>Araneae</taxon>
        <taxon>Araneomorphae</taxon>
        <taxon>Entelegynae</taxon>
        <taxon>Araneoidea</taxon>
        <taxon>Araneidae</taxon>
        <taxon>Argiope</taxon>
    </lineage>
</organism>
<reference evidence="1" key="2">
    <citation type="submission" date="2020-06" db="EMBL/GenBank/DDBJ databases">
        <authorList>
            <person name="Sheffer M."/>
        </authorList>
    </citation>
    <scope>NUCLEOTIDE SEQUENCE</scope>
</reference>
<dbReference type="EMBL" id="JABXBU010002228">
    <property type="protein sequence ID" value="KAF8771028.1"/>
    <property type="molecule type" value="Genomic_DNA"/>
</dbReference>
<keyword evidence="2" id="KW-1185">Reference proteome</keyword>
<sequence length="212" mass="23817">MRFYPSPHPVIASLTGPDWLRSPAVGCDAGVRSPGVHAAFNPCPLHLSTIRMTRVSLRPRFARSPPLVQASLSSVRPLDPDHLAPSRLWSFPFHLCQRPWGAGRPHHSWRPVRNARPPQGRCCRDTETTKNYPRLLISPTRHQFCSSDSCTMVPYRPGTGPRLARAWMLTSLYPPLGLRKTHVQSNQDRALIIHPFLRFATNALPPHAHSSL</sequence>
<evidence type="ECO:0000313" key="1">
    <source>
        <dbReference type="EMBL" id="KAF8771028.1"/>
    </source>
</evidence>
<dbReference type="AlphaFoldDB" id="A0A8T0EI09"/>
<reference evidence="1" key="1">
    <citation type="journal article" date="2020" name="bioRxiv">
        <title>Chromosome-level reference genome of the European wasp spider Argiope bruennichi: a resource for studies on range expansion and evolutionary adaptation.</title>
        <authorList>
            <person name="Sheffer M.M."/>
            <person name="Hoppe A."/>
            <person name="Krehenwinkel H."/>
            <person name="Uhl G."/>
            <person name="Kuss A.W."/>
            <person name="Jensen L."/>
            <person name="Jensen C."/>
            <person name="Gillespie R.G."/>
            <person name="Hoff K.J."/>
            <person name="Prost S."/>
        </authorList>
    </citation>
    <scope>NUCLEOTIDE SEQUENCE</scope>
</reference>
<name>A0A8T0EI09_ARGBR</name>
<gene>
    <name evidence="1" type="ORF">HNY73_018489</name>
</gene>
<evidence type="ECO:0000313" key="2">
    <source>
        <dbReference type="Proteomes" id="UP000807504"/>
    </source>
</evidence>